<comment type="caution">
    <text evidence="2">The sequence shown here is derived from an EMBL/GenBank/DDBJ whole genome shotgun (WGS) entry which is preliminary data.</text>
</comment>
<evidence type="ECO:0000256" key="1">
    <source>
        <dbReference type="SAM" id="MobiDB-lite"/>
    </source>
</evidence>
<evidence type="ECO:0000313" key="2">
    <source>
        <dbReference type="EMBL" id="GAA1183070.1"/>
    </source>
</evidence>
<sequence>MRLGAEPPPVLRRGDAGLPAHQRPQVGGGAENVLGRYSFTPSTPRQGLRPLRDPDALELDDDEEDGDEWTAPEARSAPAPSHRGQGVSAMKASPVPAVGDGGVPVRRRISGR</sequence>
<protein>
    <submittedName>
        <fullName evidence="2">Uncharacterized protein</fullName>
    </submittedName>
</protein>
<feature type="region of interest" description="Disordered" evidence="1">
    <location>
        <begin position="1"/>
        <end position="112"/>
    </location>
</feature>
<gene>
    <name evidence="2" type="ORF">GCM10009654_45560</name>
</gene>
<feature type="compositionally biased region" description="Acidic residues" evidence="1">
    <location>
        <begin position="56"/>
        <end position="70"/>
    </location>
</feature>
<name>A0ABN1UZR6_9ACTN</name>
<dbReference type="EMBL" id="BAAAKV010000043">
    <property type="protein sequence ID" value="GAA1183070.1"/>
    <property type="molecule type" value="Genomic_DNA"/>
</dbReference>
<evidence type="ECO:0000313" key="3">
    <source>
        <dbReference type="Proteomes" id="UP001501371"/>
    </source>
</evidence>
<feature type="compositionally biased region" description="Pro residues" evidence="1">
    <location>
        <begin position="1"/>
        <end position="10"/>
    </location>
</feature>
<accession>A0ABN1UZR6</accession>
<reference evidence="2 3" key="1">
    <citation type="journal article" date="2019" name="Int. J. Syst. Evol. Microbiol.">
        <title>The Global Catalogue of Microorganisms (GCM) 10K type strain sequencing project: providing services to taxonomists for standard genome sequencing and annotation.</title>
        <authorList>
            <consortium name="The Broad Institute Genomics Platform"/>
            <consortium name="The Broad Institute Genome Sequencing Center for Infectious Disease"/>
            <person name="Wu L."/>
            <person name="Ma J."/>
        </authorList>
    </citation>
    <scope>NUCLEOTIDE SEQUENCE [LARGE SCALE GENOMIC DNA]</scope>
    <source>
        <strain evidence="2 3">JCM 12696</strain>
    </source>
</reference>
<dbReference type="Proteomes" id="UP001501371">
    <property type="component" value="Unassembled WGS sequence"/>
</dbReference>
<proteinExistence type="predicted"/>
<keyword evidence="3" id="KW-1185">Reference proteome</keyword>
<organism evidence="2 3">
    <name type="scientific">Streptomyces hebeiensis</name>
    <dbReference type="NCBI Taxonomy" id="229486"/>
    <lineage>
        <taxon>Bacteria</taxon>
        <taxon>Bacillati</taxon>
        <taxon>Actinomycetota</taxon>
        <taxon>Actinomycetes</taxon>
        <taxon>Kitasatosporales</taxon>
        <taxon>Streptomycetaceae</taxon>
        <taxon>Streptomyces</taxon>
    </lineage>
</organism>